<dbReference type="SUPFAM" id="SSF63411">
    <property type="entry name" value="LuxS/MPP-like metallohydrolase"/>
    <property type="match status" value="2"/>
</dbReference>
<feature type="domain" description="Peptidase M16 N-terminal" evidence="2">
    <location>
        <begin position="38"/>
        <end position="179"/>
    </location>
</feature>
<accession>A0ABQ5VWE6</accession>
<feature type="signal peptide" evidence="1">
    <location>
        <begin position="1"/>
        <end position="20"/>
    </location>
</feature>
<dbReference type="InterPro" id="IPR050361">
    <property type="entry name" value="MPP/UQCRC_Complex"/>
</dbReference>
<proteinExistence type="predicted"/>
<evidence type="ECO:0000256" key="1">
    <source>
        <dbReference type="SAM" id="SignalP"/>
    </source>
</evidence>
<evidence type="ECO:0000313" key="4">
    <source>
        <dbReference type="EMBL" id="GLQ35768.1"/>
    </source>
</evidence>
<gene>
    <name evidence="4" type="ORF">GCM10007939_20510</name>
</gene>
<dbReference type="EMBL" id="BSNN01000004">
    <property type="protein sequence ID" value="GLQ35768.1"/>
    <property type="molecule type" value="Genomic_DNA"/>
</dbReference>
<reference evidence="5" key="1">
    <citation type="journal article" date="2019" name="Int. J. Syst. Evol. Microbiol.">
        <title>The Global Catalogue of Microorganisms (GCM) 10K type strain sequencing project: providing services to taxonomists for standard genome sequencing and annotation.</title>
        <authorList>
            <consortium name="The Broad Institute Genomics Platform"/>
            <consortium name="The Broad Institute Genome Sequencing Center for Infectious Disease"/>
            <person name="Wu L."/>
            <person name="Ma J."/>
        </authorList>
    </citation>
    <scope>NUCLEOTIDE SEQUENCE [LARGE SCALE GENOMIC DNA]</scope>
    <source>
        <strain evidence="5">NBRC 110140</strain>
    </source>
</reference>
<feature type="domain" description="Peptidase M16 C-terminal" evidence="3">
    <location>
        <begin position="188"/>
        <end position="361"/>
    </location>
</feature>
<keyword evidence="1" id="KW-0732">Signal</keyword>
<evidence type="ECO:0000259" key="2">
    <source>
        <dbReference type="Pfam" id="PF00675"/>
    </source>
</evidence>
<sequence>MIRIISAVCAFISLALPAVAEIDIEEVVSPGGITAWLVSEPSIPMVSIEIGFKGGSLTEPDDKLGSTYLMAGLLEEGAGDLDSVAFRQAAEALASSFSFDSSKENVLTGAQFLKENMDASIDLWKLALTQPSFDDTAFERTKAQVQSIVARRAKTPNEIAGDAFSAVAYAGHPYARTYQGTLKTIGALTQQDMRDAHRRSMTKDRMFIGVVGDITAAELGPVLDHLLGDLPETGPTMPNEITFQAEGGVTVVDFNTPQSVAVWGHQGIAQDDPDFFPAFVMNHIMGGSGFTSRLTSEVREKRGLTYGIYSYLASMDFAQYYGGSVSSSNDSIGEAIEIVKAEWARMAAEGVSAAELDAAKKYMTGNYPLRFDGNAKIAGLLRYSQMDNFPIDYPKKRNGYINAVTQEDIKRVAARLMRADDLHFVVVGKPVGLTSAN</sequence>
<comment type="caution">
    <text evidence="4">The sequence shown here is derived from an EMBL/GenBank/DDBJ whole genome shotgun (WGS) entry which is preliminary data.</text>
</comment>
<keyword evidence="5" id="KW-1185">Reference proteome</keyword>
<dbReference type="Gene3D" id="3.30.830.10">
    <property type="entry name" value="Metalloenzyme, LuxS/M16 peptidase-like"/>
    <property type="match status" value="2"/>
</dbReference>
<dbReference type="Proteomes" id="UP001156694">
    <property type="component" value="Unassembled WGS sequence"/>
</dbReference>
<protein>
    <submittedName>
        <fullName evidence="4">Peptidase M16</fullName>
    </submittedName>
</protein>
<dbReference type="PANTHER" id="PTHR11851:SF224">
    <property type="entry name" value="PROCESSING PROTEASE"/>
    <property type="match status" value="1"/>
</dbReference>
<dbReference type="RefSeq" id="WP_284378644.1">
    <property type="nucleotide sequence ID" value="NZ_BSNN01000004.1"/>
</dbReference>
<dbReference type="InterPro" id="IPR007863">
    <property type="entry name" value="Peptidase_M16_C"/>
</dbReference>
<dbReference type="PANTHER" id="PTHR11851">
    <property type="entry name" value="METALLOPROTEASE"/>
    <property type="match status" value="1"/>
</dbReference>
<feature type="chain" id="PRO_5045438055" evidence="1">
    <location>
        <begin position="21"/>
        <end position="437"/>
    </location>
</feature>
<dbReference type="InterPro" id="IPR011249">
    <property type="entry name" value="Metalloenz_LuxS/M16"/>
</dbReference>
<dbReference type="Pfam" id="PF00675">
    <property type="entry name" value="Peptidase_M16"/>
    <property type="match status" value="1"/>
</dbReference>
<dbReference type="InterPro" id="IPR011765">
    <property type="entry name" value="Pept_M16_N"/>
</dbReference>
<evidence type="ECO:0000259" key="3">
    <source>
        <dbReference type="Pfam" id="PF05193"/>
    </source>
</evidence>
<dbReference type="Pfam" id="PF05193">
    <property type="entry name" value="Peptidase_M16_C"/>
    <property type="match status" value="1"/>
</dbReference>
<name>A0ABQ5VWE6_9RHOB</name>
<evidence type="ECO:0000313" key="5">
    <source>
        <dbReference type="Proteomes" id="UP001156694"/>
    </source>
</evidence>
<organism evidence="4 5">
    <name type="scientific">Amylibacter marinus</name>
    <dbReference type="NCBI Taxonomy" id="1475483"/>
    <lineage>
        <taxon>Bacteria</taxon>
        <taxon>Pseudomonadati</taxon>
        <taxon>Pseudomonadota</taxon>
        <taxon>Alphaproteobacteria</taxon>
        <taxon>Rhodobacterales</taxon>
        <taxon>Paracoccaceae</taxon>
        <taxon>Amylibacter</taxon>
    </lineage>
</organism>